<proteinExistence type="predicted"/>
<dbReference type="EMBL" id="CP025096">
    <property type="protein sequence ID" value="AUD06960.1"/>
    <property type="molecule type" value="Genomic_DNA"/>
</dbReference>
<sequence length="272" mass="31123">MFTNLLPQPHNKTKINFPDKYDISSKYSTVISLNIRRGSSKQIQEEVIVAAQQRRSSTVCFANVHMTIEATRDKEYANIVNGSDWVLADGAPIKWAIQAIHKHKQERITGYSFMQNILLQSAEDGLSVFFYGGTQEMLSATISMCNKMYPSLTVAGVYSPPFRSLTIVEEDEIIERIKLSGAQLIFVALGCPRQEIWINRMRHQIPAVLLAVGGALPVFAGQFSQAPHWVQLSGFEWLFRLCQEPSRLFRRYMITNTLFVIYLFRVLFKKRH</sequence>
<feature type="transmembrane region" description="Helical" evidence="3">
    <location>
        <begin position="249"/>
        <end position="268"/>
    </location>
</feature>
<keyword evidence="3" id="KW-1133">Transmembrane helix</keyword>
<dbReference type="GO" id="GO:0016758">
    <property type="term" value="F:hexosyltransferase activity"/>
    <property type="evidence" value="ECO:0007669"/>
    <property type="project" value="TreeGrafter"/>
</dbReference>
<keyword evidence="2 4" id="KW-0808">Transferase</keyword>
<dbReference type="RefSeq" id="WP_100993489.1">
    <property type="nucleotide sequence ID" value="NZ_CP025096.1"/>
</dbReference>
<organism evidence="4 5">
    <name type="scientific">Spirosoma pollinicola</name>
    <dbReference type="NCBI Taxonomy" id="2057025"/>
    <lineage>
        <taxon>Bacteria</taxon>
        <taxon>Pseudomonadati</taxon>
        <taxon>Bacteroidota</taxon>
        <taxon>Cytophagia</taxon>
        <taxon>Cytophagales</taxon>
        <taxon>Cytophagaceae</taxon>
        <taxon>Spirosoma</taxon>
    </lineage>
</organism>
<dbReference type="Pfam" id="PF03808">
    <property type="entry name" value="Glyco_tran_WecG"/>
    <property type="match status" value="1"/>
</dbReference>
<reference evidence="4 5" key="1">
    <citation type="submission" date="2017-11" db="EMBL/GenBank/DDBJ databases">
        <title>Taxonomic description and genome sequences of Spirosoma HA7 sp. nov., isolated from pollen microhabitat of Corylus avellana.</title>
        <authorList>
            <person name="Ambika Manirajan B."/>
            <person name="Suarez C."/>
            <person name="Ratering S."/>
            <person name="Geissler-Plaum R."/>
            <person name="Cardinale M."/>
            <person name="Sylvia S."/>
        </authorList>
    </citation>
    <scope>NUCLEOTIDE SEQUENCE [LARGE SCALE GENOMIC DNA]</scope>
    <source>
        <strain evidence="4 5">HA7</strain>
    </source>
</reference>
<gene>
    <name evidence="4" type="ORF">CWM47_37050</name>
</gene>
<name>A0A2K8ZAU3_9BACT</name>
<evidence type="ECO:0000313" key="4">
    <source>
        <dbReference type="EMBL" id="AUD06960.1"/>
    </source>
</evidence>
<dbReference type="KEGG" id="spir:CWM47_37050"/>
<protein>
    <submittedName>
        <fullName evidence="4">Glycosyltransferase</fullName>
    </submittedName>
</protein>
<keyword evidence="1" id="KW-0328">Glycosyltransferase</keyword>
<dbReference type="OrthoDB" id="9771846at2"/>
<keyword evidence="3" id="KW-0472">Membrane</keyword>
<keyword evidence="5" id="KW-1185">Reference proteome</keyword>
<evidence type="ECO:0000256" key="2">
    <source>
        <dbReference type="ARBA" id="ARBA00022679"/>
    </source>
</evidence>
<evidence type="ECO:0000256" key="3">
    <source>
        <dbReference type="SAM" id="Phobius"/>
    </source>
</evidence>
<dbReference type="CDD" id="cd06533">
    <property type="entry name" value="Glyco_transf_WecG_TagA"/>
    <property type="match status" value="1"/>
</dbReference>
<accession>A0A2K8ZAU3</accession>
<evidence type="ECO:0000256" key="1">
    <source>
        <dbReference type="ARBA" id="ARBA00022676"/>
    </source>
</evidence>
<evidence type="ECO:0000313" key="5">
    <source>
        <dbReference type="Proteomes" id="UP000232883"/>
    </source>
</evidence>
<dbReference type="NCBIfam" id="TIGR00696">
    <property type="entry name" value="wecG_tagA_cpsF"/>
    <property type="match status" value="1"/>
</dbReference>
<dbReference type="AlphaFoldDB" id="A0A2K8ZAU3"/>
<dbReference type="PANTHER" id="PTHR34136:SF1">
    <property type="entry name" value="UDP-N-ACETYL-D-MANNOSAMINURONIC ACID TRANSFERASE"/>
    <property type="match status" value="1"/>
</dbReference>
<dbReference type="PANTHER" id="PTHR34136">
    <property type="match status" value="1"/>
</dbReference>
<keyword evidence="3" id="KW-0812">Transmembrane</keyword>
<dbReference type="InterPro" id="IPR004629">
    <property type="entry name" value="WecG_TagA_CpsF"/>
</dbReference>
<dbReference type="Proteomes" id="UP000232883">
    <property type="component" value="Chromosome"/>
</dbReference>